<feature type="non-terminal residue" evidence="1">
    <location>
        <position position="240"/>
    </location>
</feature>
<comment type="caution">
    <text evidence="1">The sequence shown here is derived from an EMBL/GenBank/DDBJ whole genome shotgun (WGS) entry which is preliminary data.</text>
</comment>
<protein>
    <submittedName>
        <fullName evidence="1">Glycosyltransferase</fullName>
    </submittedName>
</protein>
<keyword evidence="2" id="KW-1185">Reference proteome</keyword>
<accession>A0A849BUX5</accession>
<keyword evidence="1" id="KW-0808">Transferase</keyword>
<dbReference type="Proteomes" id="UP000555552">
    <property type="component" value="Unassembled WGS sequence"/>
</dbReference>
<dbReference type="EMBL" id="JABEMA010000485">
    <property type="protein sequence ID" value="NNH24737.1"/>
    <property type="molecule type" value="Genomic_DNA"/>
</dbReference>
<dbReference type="RefSeq" id="WP_212771296.1">
    <property type="nucleotide sequence ID" value="NZ_JABEMA010000485.1"/>
</dbReference>
<name>A0A849BUX5_9ACTN</name>
<dbReference type="AlphaFoldDB" id="A0A849BUX5"/>
<evidence type="ECO:0000313" key="2">
    <source>
        <dbReference type="Proteomes" id="UP000555552"/>
    </source>
</evidence>
<dbReference type="GO" id="GO:0016740">
    <property type="term" value="F:transferase activity"/>
    <property type="evidence" value="ECO:0007669"/>
    <property type="project" value="UniProtKB-KW"/>
</dbReference>
<gene>
    <name evidence="1" type="ORF">HLB09_16910</name>
</gene>
<proteinExistence type="predicted"/>
<evidence type="ECO:0000313" key="1">
    <source>
        <dbReference type="EMBL" id="NNH24737.1"/>
    </source>
</evidence>
<sequence length="240" mass="24864">MVDRGTHSPPSRRLRAGVRALPGVPRPRRRVALYGHDTQGLGHLRRNLALAEVLAGDGRGGAGADVLVLTGAPEAGLFPRPPGVDVVVLPGVRKDADGGYAPRALRSDLADVVGIRSALLTTALTSFAPDLLVVDKAPWGFRGELAGVLPVLRGRGTRAVLGLRDVLDDPASAAAQWAVDGGDEAVRRCYDEVWVYGDAAVHDLPAAAGMAPDVAARCVHVGYLAQGRVPGADAGARPPV</sequence>
<organism evidence="1 2">
    <name type="scientific">Pseudokineococcus marinus</name>
    <dbReference type="NCBI Taxonomy" id="351215"/>
    <lineage>
        <taxon>Bacteria</taxon>
        <taxon>Bacillati</taxon>
        <taxon>Actinomycetota</taxon>
        <taxon>Actinomycetes</taxon>
        <taxon>Kineosporiales</taxon>
        <taxon>Kineosporiaceae</taxon>
        <taxon>Pseudokineococcus</taxon>
    </lineage>
</organism>
<reference evidence="1 2" key="1">
    <citation type="submission" date="2020-05" db="EMBL/GenBank/DDBJ databases">
        <title>MicrobeNet Type strains.</title>
        <authorList>
            <person name="Nicholson A.C."/>
        </authorList>
    </citation>
    <scope>NUCLEOTIDE SEQUENCE [LARGE SCALE GENOMIC DNA]</scope>
    <source>
        <strain evidence="1 2">JCM 14547</strain>
    </source>
</reference>